<dbReference type="Proteomes" id="UP000053611">
    <property type="component" value="Unassembled WGS sequence"/>
</dbReference>
<dbReference type="EMBL" id="KQ087188">
    <property type="protein sequence ID" value="KLT44236.1"/>
    <property type="molecule type" value="Genomic_DNA"/>
</dbReference>
<sequence>MRKQARQKGSIGSSGHRKRLHRLEFTLPRGMPTHTTPKRKRCWGRPSSCRLCAILQTSSSCRPSRCRACAPQLFPAGSSLGIILPSRARGSEDY</sequence>
<evidence type="ECO:0000313" key="2">
    <source>
        <dbReference type="EMBL" id="KLT44236.1"/>
    </source>
</evidence>
<dbReference type="AlphaFoldDB" id="A0A0J0XT30"/>
<keyword evidence="3" id="KW-1185">Reference proteome</keyword>
<protein>
    <submittedName>
        <fullName evidence="2">Uncharacterized protein</fullName>
    </submittedName>
</protein>
<dbReference type="GeneID" id="28980859"/>
<evidence type="ECO:0000256" key="1">
    <source>
        <dbReference type="SAM" id="MobiDB-lite"/>
    </source>
</evidence>
<evidence type="ECO:0000313" key="3">
    <source>
        <dbReference type="Proteomes" id="UP000053611"/>
    </source>
</evidence>
<proteinExistence type="predicted"/>
<reference evidence="2 3" key="1">
    <citation type="submission" date="2015-03" db="EMBL/GenBank/DDBJ databases">
        <title>Genomics and transcriptomics of the oil-accumulating basidiomycete yeast T. oleaginosus allow insights into substrate utilization and the diverse evolutionary trajectories of mating systems in fungi.</title>
        <authorList>
            <consortium name="DOE Joint Genome Institute"/>
            <person name="Kourist R."/>
            <person name="Kracht O."/>
            <person name="Bracharz F."/>
            <person name="Lipzen A."/>
            <person name="Nolan M."/>
            <person name="Ohm R."/>
            <person name="Grigoriev I."/>
            <person name="Sun S."/>
            <person name="Heitman J."/>
            <person name="Bruck T."/>
            <person name="Nowrousian M."/>
        </authorList>
    </citation>
    <scope>NUCLEOTIDE SEQUENCE [LARGE SCALE GENOMIC DNA]</scope>
    <source>
        <strain evidence="2 3">IBC0246</strain>
    </source>
</reference>
<gene>
    <name evidence="2" type="ORF">CC85DRAFT_24246</name>
</gene>
<feature type="region of interest" description="Disordered" evidence="1">
    <location>
        <begin position="1"/>
        <end position="39"/>
    </location>
</feature>
<accession>A0A0J0XT30</accession>
<name>A0A0J0XT30_9TREE</name>
<dbReference type="RefSeq" id="XP_018280727.1">
    <property type="nucleotide sequence ID" value="XM_018420256.1"/>
</dbReference>
<organism evidence="2 3">
    <name type="scientific">Cutaneotrichosporon oleaginosum</name>
    <dbReference type="NCBI Taxonomy" id="879819"/>
    <lineage>
        <taxon>Eukaryota</taxon>
        <taxon>Fungi</taxon>
        <taxon>Dikarya</taxon>
        <taxon>Basidiomycota</taxon>
        <taxon>Agaricomycotina</taxon>
        <taxon>Tremellomycetes</taxon>
        <taxon>Trichosporonales</taxon>
        <taxon>Trichosporonaceae</taxon>
        <taxon>Cutaneotrichosporon</taxon>
    </lineage>
</organism>